<organism evidence="1 2">
    <name type="scientific">Danxiaibacter flavus</name>
    <dbReference type="NCBI Taxonomy" id="3049108"/>
    <lineage>
        <taxon>Bacteria</taxon>
        <taxon>Pseudomonadati</taxon>
        <taxon>Bacteroidota</taxon>
        <taxon>Chitinophagia</taxon>
        <taxon>Chitinophagales</taxon>
        <taxon>Chitinophagaceae</taxon>
        <taxon>Danxiaibacter</taxon>
    </lineage>
</organism>
<proteinExistence type="predicted"/>
<accession>A0ABV3ZMW8</accession>
<dbReference type="RefSeq" id="WP_369332640.1">
    <property type="nucleotide sequence ID" value="NZ_JAULBC010000015.1"/>
</dbReference>
<dbReference type="Proteomes" id="UP001560573">
    <property type="component" value="Unassembled WGS sequence"/>
</dbReference>
<protein>
    <submittedName>
        <fullName evidence="1">Uncharacterized protein</fullName>
    </submittedName>
</protein>
<keyword evidence="2" id="KW-1185">Reference proteome</keyword>
<comment type="caution">
    <text evidence="1">The sequence shown here is derived from an EMBL/GenBank/DDBJ whole genome shotgun (WGS) entry which is preliminary data.</text>
</comment>
<sequence>MNAELVKQNEAAAPRMVVVDMNDVDLPDLDDADVLPMELTTFYWTPEKAEETKRVYFDCIKFREMPAIKEGEEPQILPCAHFYEKIDGEMMAICNASKRLVAAIEGSFVKRGTPLIITYKGKRKNATNQFQSDSWSIKPLIPKGLLIENHVSDQITTKANVGEEIGFDETPAAEVVKTTVKATPDF</sequence>
<evidence type="ECO:0000313" key="2">
    <source>
        <dbReference type="Proteomes" id="UP001560573"/>
    </source>
</evidence>
<evidence type="ECO:0000313" key="1">
    <source>
        <dbReference type="EMBL" id="MEX6691224.1"/>
    </source>
</evidence>
<dbReference type="EMBL" id="JAULBC010000015">
    <property type="protein sequence ID" value="MEX6691224.1"/>
    <property type="molecule type" value="Genomic_DNA"/>
</dbReference>
<gene>
    <name evidence="1" type="ORF">QTN47_27190</name>
</gene>
<name>A0ABV3ZMW8_9BACT</name>
<reference evidence="1 2" key="1">
    <citation type="submission" date="2023-07" db="EMBL/GenBank/DDBJ databases">
        <authorList>
            <person name="Lian W.-H."/>
        </authorList>
    </citation>
    <scope>NUCLEOTIDE SEQUENCE [LARGE SCALE GENOMIC DNA]</scope>
    <source>
        <strain evidence="1 2">SYSU DXS3180</strain>
    </source>
</reference>